<dbReference type="AlphaFoldDB" id="A0A0D2MG77"/>
<feature type="region of interest" description="Disordered" evidence="1">
    <location>
        <begin position="345"/>
        <end position="366"/>
    </location>
</feature>
<dbReference type="EMBL" id="KK101765">
    <property type="protein sequence ID" value="KIY99711.1"/>
    <property type="molecule type" value="Genomic_DNA"/>
</dbReference>
<dbReference type="STRING" id="145388.A0A0D2MG77"/>
<dbReference type="SMART" id="SM00166">
    <property type="entry name" value="UBX"/>
    <property type="match status" value="1"/>
</dbReference>
<dbReference type="Proteomes" id="UP000054498">
    <property type="component" value="Unassembled WGS sequence"/>
</dbReference>
<protein>
    <recommendedName>
        <fullName evidence="2">UBX domain-containing protein</fullName>
    </recommendedName>
</protein>
<feature type="compositionally biased region" description="Basic and acidic residues" evidence="1">
    <location>
        <begin position="83"/>
        <end position="93"/>
    </location>
</feature>
<feature type="region of interest" description="Disordered" evidence="1">
    <location>
        <begin position="1"/>
        <end position="95"/>
    </location>
</feature>
<feature type="compositionally biased region" description="Basic and acidic residues" evidence="1">
    <location>
        <begin position="245"/>
        <end position="261"/>
    </location>
</feature>
<dbReference type="GO" id="GO:0043130">
    <property type="term" value="F:ubiquitin binding"/>
    <property type="evidence" value="ECO:0007669"/>
    <property type="project" value="TreeGrafter"/>
</dbReference>
<dbReference type="SUPFAM" id="SSF54236">
    <property type="entry name" value="Ubiquitin-like"/>
    <property type="match status" value="1"/>
</dbReference>
<feature type="compositionally biased region" description="Gly residues" evidence="1">
    <location>
        <begin position="345"/>
        <end position="354"/>
    </location>
</feature>
<sequence length="403" mass="41800">MDDEMRRAVVASMREQQQEPEEQQQQQQQGPPPGARTADVIEIPDDDDYEDPEGAAGGGDEEGDDEDAALRSLARRRAAAVEAQREATRRREEEELELAERALLGAGIPPDLAVAGRSAIRRAAGGPSGSGDAFGAFGGIPLGGGPCGGRFGPEPSGVAGAALGEGSWAAAVGGQGDGVDASFDVPDGIDMEEARMLEAAMLGVPYTGRIPSARAGPAAPVDPEAAAQRALRAEQDELFEESLAADRAKQESLREAQRQEEDAAAAAAAAEAAEAARLEDAAQRLRQLLASKAAALPPEPPAGEAGTIQVVVRLPDGARFGRRFRLSDPLSAAFDFIDLRSCGDGGSDSGGGGAAEPREGARRPGSYRLVTQFPRRVYEEAQGSSSFGDAGITTDTALFLEAL</sequence>
<dbReference type="Gene3D" id="3.10.20.90">
    <property type="entry name" value="Phosphatidylinositol 3-kinase Catalytic Subunit, Chain A, domain 1"/>
    <property type="match status" value="1"/>
</dbReference>
<evidence type="ECO:0000313" key="3">
    <source>
        <dbReference type="EMBL" id="KIY99711.1"/>
    </source>
</evidence>
<dbReference type="PANTHER" id="PTHR23322:SF93">
    <property type="entry name" value="UBX DOMAIN-CONTAINING PROTEIN 8"/>
    <property type="match status" value="1"/>
</dbReference>
<dbReference type="InterPro" id="IPR029071">
    <property type="entry name" value="Ubiquitin-like_domsf"/>
</dbReference>
<dbReference type="InterPro" id="IPR001012">
    <property type="entry name" value="UBX_dom"/>
</dbReference>
<organism evidence="3 4">
    <name type="scientific">Monoraphidium neglectum</name>
    <dbReference type="NCBI Taxonomy" id="145388"/>
    <lineage>
        <taxon>Eukaryota</taxon>
        <taxon>Viridiplantae</taxon>
        <taxon>Chlorophyta</taxon>
        <taxon>core chlorophytes</taxon>
        <taxon>Chlorophyceae</taxon>
        <taxon>CS clade</taxon>
        <taxon>Sphaeropleales</taxon>
        <taxon>Selenastraceae</taxon>
        <taxon>Monoraphidium</taxon>
    </lineage>
</organism>
<gene>
    <name evidence="3" type="ORF">MNEG_8249</name>
</gene>
<dbReference type="PANTHER" id="PTHR23322">
    <property type="entry name" value="FAS-ASSOCIATED PROTEIN"/>
    <property type="match status" value="1"/>
</dbReference>
<dbReference type="Pfam" id="PF00789">
    <property type="entry name" value="UBX"/>
    <property type="match status" value="1"/>
</dbReference>
<dbReference type="PROSITE" id="PS50033">
    <property type="entry name" value="UBX"/>
    <property type="match status" value="1"/>
</dbReference>
<evidence type="ECO:0000259" key="2">
    <source>
        <dbReference type="PROSITE" id="PS50033"/>
    </source>
</evidence>
<evidence type="ECO:0000256" key="1">
    <source>
        <dbReference type="SAM" id="MobiDB-lite"/>
    </source>
</evidence>
<accession>A0A0D2MG77</accession>
<feature type="compositionally biased region" description="Acidic residues" evidence="1">
    <location>
        <begin position="42"/>
        <end position="67"/>
    </location>
</feature>
<feature type="region of interest" description="Disordered" evidence="1">
    <location>
        <begin position="245"/>
        <end position="267"/>
    </location>
</feature>
<feature type="domain" description="UBX" evidence="2">
    <location>
        <begin position="303"/>
        <end position="400"/>
    </location>
</feature>
<dbReference type="CDD" id="cd01767">
    <property type="entry name" value="UBX"/>
    <property type="match status" value="1"/>
</dbReference>
<dbReference type="KEGG" id="mng:MNEG_8249"/>
<reference evidence="3 4" key="1">
    <citation type="journal article" date="2013" name="BMC Genomics">
        <title>Reconstruction of the lipid metabolism for the microalga Monoraphidium neglectum from its genome sequence reveals characteristics suitable for biofuel production.</title>
        <authorList>
            <person name="Bogen C."/>
            <person name="Al-Dilaimi A."/>
            <person name="Albersmeier A."/>
            <person name="Wichmann J."/>
            <person name="Grundmann M."/>
            <person name="Rupp O."/>
            <person name="Lauersen K.J."/>
            <person name="Blifernez-Klassen O."/>
            <person name="Kalinowski J."/>
            <person name="Goesmann A."/>
            <person name="Mussgnug J.H."/>
            <person name="Kruse O."/>
        </authorList>
    </citation>
    <scope>NUCLEOTIDE SEQUENCE [LARGE SCALE GENOMIC DNA]</scope>
    <source>
        <strain evidence="3 4">SAG 48.87</strain>
    </source>
</reference>
<keyword evidence="4" id="KW-1185">Reference proteome</keyword>
<dbReference type="OrthoDB" id="550240at2759"/>
<proteinExistence type="predicted"/>
<dbReference type="RefSeq" id="XP_013898731.1">
    <property type="nucleotide sequence ID" value="XM_014043277.1"/>
</dbReference>
<dbReference type="InterPro" id="IPR050730">
    <property type="entry name" value="UBX_domain-protein"/>
</dbReference>
<evidence type="ECO:0000313" key="4">
    <source>
        <dbReference type="Proteomes" id="UP000054498"/>
    </source>
</evidence>
<dbReference type="GeneID" id="25741125"/>
<name>A0A0D2MG77_9CHLO</name>